<name>A0ABN4LWF4_9ALTE</name>
<keyword evidence="2" id="KW-0732">Signal</keyword>
<organism evidence="3 4">
    <name type="scientific">Alteromonas stellipolaris</name>
    <dbReference type="NCBI Taxonomy" id="233316"/>
    <lineage>
        <taxon>Bacteria</taxon>
        <taxon>Pseudomonadati</taxon>
        <taxon>Pseudomonadota</taxon>
        <taxon>Gammaproteobacteria</taxon>
        <taxon>Alteromonadales</taxon>
        <taxon>Alteromonadaceae</taxon>
        <taxon>Alteromonas/Salinimonas group</taxon>
        <taxon>Alteromonas</taxon>
    </lineage>
</organism>
<evidence type="ECO:0000256" key="1">
    <source>
        <dbReference type="SAM" id="Phobius"/>
    </source>
</evidence>
<feature type="transmembrane region" description="Helical" evidence="1">
    <location>
        <begin position="82"/>
        <end position="102"/>
    </location>
</feature>
<sequence>MSTIQKWYKKAAATVVIAATDIGMAQAADVSSADEIKTNWNTLLKIVTIVITGGIALWGLIIFISALSTILSKNPQDSKLMAVGKIIIGIIMFSPLAIILALNTSLLGGSEAATSSGYIRE</sequence>
<proteinExistence type="predicted"/>
<keyword evidence="3" id="KW-0614">Plasmid</keyword>
<keyword evidence="1" id="KW-0472">Membrane</keyword>
<dbReference type="EMBL" id="CP013927">
    <property type="protein sequence ID" value="AMJ76657.1"/>
    <property type="molecule type" value="Genomic_DNA"/>
</dbReference>
<evidence type="ECO:0000256" key="2">
    <source>
        <dbReference type="SAM" id="SignalP"/>
    </source>
</evidence>
<evidence type="ECO:0000313" key="4">
    <source>
        <dbReference type="Proteomes" id="UP000056750"/>
    </source>
</evidence>
<evidence type="ECO:0000313" key="3">
    <source>
        <dbReference type="EMBL" id="AMJ76657.1"/>
    </source>
</evidence>
<feature type="chain" id="PRO_5045357271" evidence="2">
    <location>
        <begin position="28"/>
        <end position="121"/>
    </location>
</feature>
<dbReference type="Proteomes" id="UP000056750">
    <property type="component" value="Plasmid pASTE61-200"/>
</dbReference>
<keyword evidence="1" id="KW-1133">Transmembrane helix</keyword>
<keyword evidence="1" id="KW-0812">Transmembrane</keyword>
<keyword evidence="4" id="KW-1185">Reference proteome</keyword>
<feature type="transmembrane region" description="Helical" evidence="1">
    <location>
        <begin position="43"/>
        <end position="70"/>
    </location>
</feature>
<feature type="signal peptide" evidence="2">
    <location>
        <begin position="1"/>
        <end position="27"/>
    </location>
</feature>
<protein>
    <submittedName>
        <fullName evidence="3">Uncharacterized protein</fullName>
    </submittedName>
</protein>
<geneLocation type="plasmid" evidence="3 4">
    <name>pASTE61-200</name>
</geneLocation>
<reference evidence="3 4" key="1">
    <citation type="submission" date="2015-12" db="EMBL/GenBank/DDBJ databases">
        <title>Intraspecies pangenome expansion in the marine bacterium Alteromonas.</title>
        <authorList>
            <person name="Lopez-Perez M."/>
            <person name="Rodriguez-Valera F."/>
        </authorList>
    </citation>
    <scope>NUCLEOTIDE SEQUENCE [LARGE SCALE GENOMIC DNA]</scope>
    <source>
        <strain evidence="3 4">LMG 21861</strain>
        <plasmid evidence="3 4">pASTE61-200</plasmid>
    </source>
</reference>
<gene>
    <name evidence="3" type="ORF">AVL57_00485</name>
</gene>
<accession>A0ABN4LWF4</accession>
<dbReference type="RefSeq" id="WP_061093698.1">
    <property type="nucleotide sequence ID" value="NZ_CP013927.1"/>
</dbReference>